<dbReference type="PANTHER" id="PTHR45138">
    <property type="entry name" value="REGULATORY COMPONENTS OF SENSORY TRANSDUCTION SYSTEM"/>
    <property type="match status" value="1"/>
</dbReference>
<dbReference type="PROSITE" id="PS50887">
    <property type="entry name" value="GGDEF"/>
    <property type="match status" value="1"/>
</dbReference>
<protein>
    <submittedName>
        <fullName evidence="2">GGDEF domain-containing protein</fullName>
    </submittedName>
</protein>
<gene>
    <name evidence="2" type="ORF">KRR39_16495</name>
</gene>
<proteinExistence type="predicted"/>
<dbReference type="InterPro" id="IPR000160">
    <property type="entry name" value="GGDEF_dom"/>
</dbReference>
<dbReference type="EMBL" id="CP077062">
    <property type="protein sequence ID" value="QWZ07086.1"/>
    <property type="molecule type" value="Genomic_DNA"/>
</dbReference>
<dbReference type="RefSeq" id="WP_216938597.1">
    <property type="nucleotide sequence ID" value="NZ_CP077062.1"/>
</dbReference>
<dbReference type="Pfam" id="PF00990">
    <property type="entry name" value="GGDEF"/>
    <property type="match status" value="1"/>
</dbReference>
<dbReference type="InterPro" id="IPR050469">
    <property type="entry name" value="Diguanylate_Cyclase"/>
</dbReference>
<evidence type="ECO:0000259" key="1">
    <source>
        <dbReference type="PROSITE" id="PS50887"/>
    </source>
</evidence>
<dbReference type="NCBIfam" id="TIGR00254">
    <property type="entry name" value="GGDEF"/>
    <property type="match status" value="1"/>
</dbReference>
<dbReference type="KEGG" id="nps:KRR39_16495"/>
<evidence type="ECO:0000313" key="3">
    <source>
        <dbReference type="Proteomes" id="UP000683575"/>
    </source>
</evidence>
<dbReference type="GO" id="GO:0043709">
    <property type="term" value="P:cell adhesion involved in single-species biofilm formation"/>
    <property type="evidence" value="ECO:0007669"/>
    <property type="project" value="TreeGrafter"/>
</dbReference>
<dbReference type="PANTHER" id="PTHR45138:SF9">
    <property type="entry name" value="DIGUANYLATE CYCLASE DGCM-RELATED"/>
    <property type="match status" value="1"/>
</dbReference>
<dbReference type="AlphaFoldDB" id="A0A975XZ59"/>
<evidence type="ECO:0000313" key="2">
    <source>
        <dbReference type="EMBL" id="QWZ07086.1"/>
    </source>
</evidence>
<dbReference type="GO" id="GO:0005886">
    <property type="term" value="C:plasma membrane"/>
    <property type="evidence" value="ECO:0007669"/>
    <property type="project" value="TreeGrafter"/>
</dbReference>
<dbReference type="GO" id="GO:0052621">
    <property type="term" value="F:diguanylate cyclase activity"/>
    <property type="evidence" value="ECO:0007669"/>
    <property type="project" value="TreeGrafter"/>
</dbReference>
<dbReference type="SMART" id="SM00267">
    <property type="entry name" value="GGDEF"/>
    <property type="match status" value="1"/>
</dbReference>
<dbReference type="CDD" id="cd01949">
    <property type="entry name" value="GGDEF"/>
    <property type="match status" value="1"/>
</dbReference>
<name>A0A975XZ59_9ACTN</name>
<dbReference type="GO" id="GO:1902201">
    <property type="term" value="P:negative regulation of bacterial-type flagellum-dependent cell motility"/>
    <property type="evidence" value="ECO:0007669"/>
    <property type="project" value="TreeGrafter"/>
</dbReference>
<sequence length="549" mass="58238">MPTDAAAAARLQAYSLLEAAQGHAPEDALAALVTLEAEASRQGWEHAAFLAAAGRTVHAIVRRERPVAEGLVEDLVERAEAVGTPALRGIALSLRAVTAARREDSAALLADAGRAVVLVDDESLPALDRCCALVVSAAAYNTLSLWELVDELYDRATDLAPACEQPMLQPAVTVDRVLLRLEWATALLELGEERQALDQLHRAGDAVRLAVAADLPEDLWRLDVLACHDLVPFVLAACGEPVEGAPPVDDALAVLDAHRETLVAIEDVEVLPLLDALVGFALLRLGRGAEARARLRPAVPDSSSTGARSFPAWVRAGVLAESAGTTGPGETVDAHRAYGLLVSRARWSARRAVLAAARATIATERLSAEHAVLSRDVLLDPLTGLSNRRVFDDWRQEVPESARATALLLIDLDAFKVVNDLHGHAVGDEALRRVARVVAGHVRPGDLALRLGGDEFAVIVTDGDGTASPGVLDRLRATAEARARALREAVVATDWERIAPGLAVRLSIGVAVGVLGPHERAAADRLYREADVSLYDDKDARDAAADLTA</sequence>
<organism evidence="2 3">
    <name type="scientific">Nocardioides panacis</name>
    <dbReference type="NCBI Taxonomy" id="2849501"/>
    <lineage>
        <taxon>Bacteria</taxon>
        <taxon>Bacillati</taxon>
        <taxon>Actinomycetota</taxon>
        <taxon>Actinomycetes</taxon>
        <taxon>Propionibacteriales</taxon>
        <taxon>Nocardioidaceae</taxon>
        <taxon>Nocardioides</taxon>
    </lineage>
</organism>
<keyword evidence="3" id="KW-1185">Reference proteome</keyword>
<feature type="domain" description="GGDEF" evidence="1">
    <location>
        <begin position="403"/>
        <end position="549"/>
    </location>
</feature>
<accession>A0A975XZ59</accession>
<dbReference type="Proteomes" id="UP000683575">
    <property type="component" value="Chromosome"/>
</dbReference>
<reference evidence="2" key="1">
    <citation type="submission" date="2021-06" db="EMBL/GenBank/DDBJ databases">
        <title>Complete genome sequence of Nocardioides sp. G188.</title>
        <authorList>
            <person name="Im W.-T."/>
        </authorList>
    </citation>
    <scope>NUCLEOTIDE SEQUENCE</scope>
    <source>
        <strain evidence="2">G188</strain>
    </source>
</reference>